<evidence type="ECO:0000313" key="1">
    <source>
        <dbReference type="EMBL" id="KAI4571590.1"/>
    </source>
</evidence>
<reference evidence="1" key="1">
    <citation type="submission" date="2022-03" db="EMBL/GenBank/DDBJ databases">
        <title>Genomic analyses of argali, domestic sheep and their hybrids provide insights into chromosomal evolution, heterosis and genetic basis of agronomic traits.</title>
        <authorList>
            <person name="Li M."/>
        </authorList>
    </citation>
    <scope>NUCLEOTIDE SEQUENCE</scope>
    <source>
        <strain evidence="1">F1 hybrid</strain>
    </source>
</reference>
<proteinExistence type="predicted"/>
<keyword evidence="2" id="KW-1185">Reference proteome</keyword>
<accession>A0ACB9UJL2</accession>
<evidence type="ECO:0000313" key="2">
    <source>
        <dbReference type="Proteomes" id="UP001057279"/>
    </source>
</evidence>
<dbReference type="EMBL" id="CM043041">
    <property type="protein sequence ID" value="KAI4571590.1"/>
    <property type="molecule type" value="Genomic_DNA"/>
</dbReference>
<gene>
    <name evidence="1" type="ORF">MJG53_013696</name>
</gene>
<protein>
    <submittedName>
        <fullName evidence="1">Uncharacterized protein</fullName>
    </submittedName>
</protein>
<sequence length="110" mass="12537">MLKPKASLEFLCAFLWSPRMLASRVCGDEESQDPDPTKGQYFTMEKSEQVLIGCPCEGAWSHFTQLLQASRGWCSQPVCVLFPHQTGSLYLERDSFEFLCGSRYAMDRKT</sequence>
<name>A0ACB9UJL2_9CETA</name>
<organism evidence="1 2">
    <name type="scientific">Ovis ammon polii x Ovis aries</name>
    <dbReference type="NCBI Taxonomy" id="2918886"/>
    <lineage>
        <taxon>Eukaryota</taxon>
        <taxon>Metazoa</taxon>
        <taxon>Chordata</taxon>
        <taxon>Craniata</taxon>
        <taxon>Vertebrata</taxon>
        <taxon>Euteleostomi</taxon>
        <taxon>Mammalia</taxon>
        <taxon>Eutheria</taxon>
        <taxon>Laurasiatheria</taxon>
        <taxon>Artiodactyla</taxon>
        <taxon>Ruminantia</taxon>
        <taxon>Pecora</taxon>
        <taxon>Bovidae</taxon>
        <taxon>Caprinae</taxon>
        <taxon>Ovis</taxon>
    </lineage>
</organism>
<comment type="caution">
    <text evidence="1">The sequence shown here is derived from an EMBL/GenBank/DDBJ whole genome shotgun (WGS) entry which is preliminary data.</text>
</comment>
<dbReference type="Proteomes" id="UP001057279">
    <property type="component" value="Linkage Group LG16"/>
</dbReference>